<dbReference type="Proteomes" id="UP000028481">
    <property type="component" value="Chromosome"/>
</dbReference>
<dbReference type="InterPro" id="IPR027417">
    <property type="entry name" value="P-loop_NTPase"/>
</dbReference>
<proteinExistence type="predicted"/>
<dbReference type="SUPFAM" id="SSF75138">
    <property type="entry name" value="HprK N-terminal domain-like"/>
    <property type="match status" value="1"/>
</dbReference>
<dbReference type="PANTHER" id="PTHR43356:SF2">
    <property type="entry name" value="PHOSPHATE ACETYLTRANSFERASE"/>
    <property type="match status" value="1"/>
</dbReference>
<dbReference type="RefSeq" id="WP_038549770.1">
    <property type="nucleotide sequence ID" value="NZ_CP008796.1"/>
</dbReference>
<dbReference type="Pfam" id="PF13500">
    <property type="entry name" value="AAA_26"/>
    <property type="match status" value="1"/>
</dbReference>
<name>A0A075WT85_9BACT</name>
<dbReference type="STRING" id="289377.HL41_07320"/>
<dbReference type="PANTHER" id="PTHR43356">
    <property type="entry name" value="PHOSPHATE ACETYLTRANSFERASE"/>
    <property type="match status" value="1"/>
</dbReference>
<gene>
    <name evidence="3" type="ORF">HL41_07320</name>
</gene>
<evidence type="ECO:0000313" key="3">
    <source>
        <dbReference type="EMBL" id="AIH04509.1"/>
    </source>
</evidence>
<sequence>MKTIFLVSNKPFTGRNVLALGLALNLKEKGSKVGYMKLIGKVPVKVGDKILDEEAMFIHKVLELEDPVEWSCPFVFTYDVQYKLFEGEDISVDQQIREVIKKQAELKDYLFVVGGDNIFEGYSLGIDSFHLIKELKGKGLIVQLWDGETSVDDILGIKELLGESFAGAVINKVPVEEYPYVKEKVVPYLEGKGIEVLGVFKKDKLLEAVTVRTLLEVVNGGIVCCEDKLDEFVENITIGAMDPENAMRYFLRIPNKLVITGVNRTDIQILALETSTKCLLLTGGLYPSEMVVNIAKTKGVPVVVTSLDTFSAVEKIQALVGKAILKEKGKALRAKDLVAKNFNLERFLAKVLNNK</sequence>
<organism evidence="3 4">
    <name type="scientific">Thermodesulfobacterium commune DSM 2178</name>
    <dbReference type="NCBI Taxonomy" id="289377"/>
    <lineage>
        <taxon>Bacteria</taxon>
        <taxon>Pseudomonadati</taxon>
        <taxon>Thermodesulfobacteriota</taxon>
        <taxon>Thermodesulfobacteria</taxon>
        <taxon>Thermodesulfobacteriales</taxon>
        <taxon>Thermodesulfobacteriaceae</taxon>
        <taxon>Thermodesulfobacterium</taxon>
    </lineage>
</organism>
<dbReference type="InterPro" id="IPR010766">
    <property type="entry name" value="DRTGG"/>
</dbReference>
<dbReference type="InterPro" id="IPR050500">
    <property type="entry name" value="Phos_Acetyltrans/Butyryltrans"/>
</dbReference>
<dbReference type="EMBL" id="CP008796">
    <property type="protein sequence ID" value="AIH04509.1"/>
    <property type="molecule type" value="Genomic_DNA"/>
</dbReference>
<dbReference type="InterPro" id="IPR028979">
    <property type="entry name" value="Ser_kin/Pase_Hpr-like_N_sf"/>
</dbReference>
<dbReference type="Gene3D" id="3.40.50.300">
    <property type="entry name" value="P-loop containing nucleotide triphosphate hydrolases"/>
    <property type="match status" value="1"/>
</dbReference>
<keyword evidence="4" id="KW-1185">Reference proteome</keyword>
<reference evidence="3 4" key="1">
    <citation type="journal article" date="2015" name="Genome Announc.">
        <title>Genome Sequence of a Sulfate-Reducing Thermophilic Bacterium, Thermodesulfobacterium commune DSM 2178T (Phylum Thermodesulfobacteria).</title>
        <authorList>
            <person name="Bhatnagar S."/>
            <person name="Badger J.H."/>
            <person name="Madupu R."/>
            <person name="Khouri H.M."/>
            <person name="O'Connor E.M."/>
            <person name="Robb F.T."/>
            <person name="Ward N.L."/>
            <person name="Eisen J.A."/>
        </authorList>
    </citation>
    <scope>NUCLEOTIDE SEQUENCE [LARGE SCALE GENOMIC DNA]</scope>
    <source>
        <strain evidence="3 4">DSM 2178</strain>
    </source>
</reference>
<dbReference type="AlphaFoldDB" id="A0A075WT85"/>
<dbReference type="Pfam" id="PF07085">
    <property type="entry name" value="DRTGG"/>
    <property type="match status" value="1"/>
</dbReference>
<dbReference type="eggNOG" id="COG0857">
    <property type="taxonomic scope" value="Bacteria"/>
</dbReference>
<accession>A0A075WT85</accession>
<comment type="subunit">
    <text evidence="1">Homohexamer.</text>
</comment>
<dbReference type="KEGG" id="tcm:HL41_07320"/>
<evidence type="ECO:0000313" key="4">
    <source>
        <dbReference type="Proteomes" id="UP000028481"/>
    </source>
</evidence>
<dbReference type="PaxDb" id="289377-HL41_07320"/>
<protein>
    <submittedName>
        <fullName evidence="3">Cobyrinic acid a,c-diamide synthase</fullName>
    </submittedName>
</protein>
<dbReference type="SUPFAM" id="SSF52540">
    <property type="entry name" value="P-loop containing nucleoside triphosphate hydrolases"/>
    <property type="match status" value="1"/>
</dbReference>
<evidence type="ECO:0000256" key="1">
    <source>
        <dbReference type="ARBA" id="ARBA00011643"/>
    </source>
</evidence>
<dbReference type="HOGENOM" id="CLU_040984_0_0_0"/>
<dbReference type="Gene3D" id="3.40.1390.20">
    <property type="entry name" value="HprK N-terminal domain-like"/>
    <property type="match status" value="1"/>
</dbReference>
<dbReference type="OrthoDB" id="9769095at2"/>
<feature type="domain" description="DRTGG" evidence="2">
    <location>
        <begin position="214"/>
        <end position="318"/>
    </location>
</feature>
<evidence type="ECO:0000259" key="2">
    <source>
        <dbReference type="Pfam" id="PF07085"/>
    </source>
</evidence>